<keyword evidence="1" id="KW-0472">Membrane</keyword>
<dbReference type="GO" id="GO:1990351">
    <property type="term" value="C:transporter complex"/>
    <property type="evidence" value="ECO:0007669"/>
    <property type="project" value="TreeGrafter"/>
</dbReference>
<comment type="subcellular location">
    <subcellularLocation>
        <location evidence="1">Cell outer membrane</location>
    </subcellularLocation>
</comment>
<feature type="domain" description="LptD C-terminal" evidence="3">
    <location>
        <begin position="298"/>
        <end position="675"/>
    </location>
</feature>
<dbReference type="EMBL" id="MUKV01000006">
    <property type="protein sequence ID" value="OQS42094.1"/>
    <property type="molecule type" value="Genomic_DNA"/>
</dbReference>
<feature type="chain" id="PRO_5013405662" description="LPS-assembly protein LptD" evidence="1">
    <location>
        <begin position="27"/>
        <end position="757"/>
    </location>
</feature>
<dbReference type="InterPro" id="IPR020889">
    <property type="entry name" value="LipoPS_assembly_LptD"/>
</dbReference>
<dbReference type="PANTHER" id="PTHR30189:SF1">
    <property type="entry name" value="LPS-ASSEMBLY PROTEIN LPTD"/>
    <property type="match status" value="1"/>
</dbReference>
<comment type="caution">
    <text evidence="4">The sequence shown here is derived from an EMBL/GenBank/DDBJ whole genome shotgun (WGS) entry which is preliminary data.</text>
</comment>
<comment type="subunit">
    <text evidence="1">Component of the lipopolysaccharide transport and assembly complex. Interacts with LptE and LptA.</text>
</comment>
<keyword evidence="1" id="KW-0998">Cell outer membrane</keyword>
<dbReference type="InterPro" id="IPR050218">
    <property type="entry name" value="LptD"/>
</dbReference>
<reference evidence="4 5" key="1">
    <citation type="submission" date="2017-02" db="EMBL/GenBank/DDBJ databases">
        <title>Chromobacterium haemolyticum H5244.</title>
        <authorList>
            <person name="Gulvik C.A."/>
        </authorList>
    </citation>
    <scope>NUCLEOTIDE SEQUENCE [LARGE SCALE GENOMIC DNA]</scope>
    <source>
        <strain evidence="4 5">H5244</strain>
    </source>
</reference>
<comment type="similarity">
    <text evidence="1">Belongs to the LptD family.</text>
</comment>
<proteinExistence type="inferred from homology"/>
<evidence type="ECO:0000256" key="2">
    <source>
        <dbReference type="SAM" id="MobiDB-lite"/>
    </source>
</evidence>
<name>A0A1W0D523_9NEIS</name>
<dbReference type="SUPFAM" id="SSF56935">
    <property type="entry name" value="Porins"/>
    <property type="match status" value="1"/>
</dbReference>
<keyword evidence="1" id="KW-0732">Signal</keyword>
<evidence type="ECO:0000256" key="1">
    <source>
        <dbReference type="HAMAP-Rule" id="MF_01411"/>
    </source>
</evidence>
<dbReference type="PANTHER" id="PTHR30189">
    <property type="entry name" value="LPS-ASSEMBLY PROTEIN"/>
    <property type="match status" value="1"/>
</dbReference>
<dbReference type="GO" id="GO:0015920">
    <property type="term" value="P:lipopolysaccharide transport"/>
    <property type="evidence" value="ECO:0007669"/>
    <property type="project" value="InterPro"/>
</dbReference>
<sequence precursor="true">MPRIKPNPLALALAAAFSLQPALALADEDAPIALPTPPKAEGQTHVTADDMDGEMNVELKARGNVVVTRDDQKLESDWLDYYQNKDRVKAGDRFKMTRGVDVVTGTTLDYNVANYSGTGMDPVFAMGKPAPAAKGAPASTRPMSTVPMRGDGQQVDFRGQNQYRVYNSRINSCEPGDDSWYLNSSLLDLDYVNGVGTARNARLNFYGVPILYTPWMDFPLNGNRKSGFLPPTFKTGSNGTEVALPYYWNIAPNYDATITPHFNDKHGTMLGAEFRYLQPNYSGSIYTEQLPKDKVTDKNRYAWYASHNQTLAPGLTFGYTANYVSDPNYFKDFGDRLSIATNVNLARETWLSYGFGWQGGSANATLRAQRYQTLLENPAPGDIPYARLPQLIFNANQQLPQSFSANLQSELTRFSHPTLQNGDRLVAYPSLTWSLDKSWGFIRPKIGMHLTEYQLDALPGQQSRSVSRSLPIFSTDAGLYFDRDTEFLGQDHLLTLEPRLFYVNIPTRNQNNLPNFDTSENDFNFAQLFTENRFSGSDRINGANQLTTALTSRLINQENGLERLRLTVGKRYYFNQDDISLAGVPQQRTVSGSNLLLGASGDLAQGWRLDSSYEWNEALKTTERYNAQLRYNPAPGKVLSARYRYGRYEQQDNSSLYGPLRQVDIGAQWPIAKKWYALGRYNYSLADRKPLEQLAGFEYNDGCWSARLVGQRYVSDLTTTKNAIYFQLEFKGLGGFGNNPLNTLKLAIPGYSKTNDL</sequence>
<dbReference type="Proteomes" id="UP000192721">
    <property type="component" value="Unassembled WGS sequence"/>
</dbReference>
<feature type="signal peptide" evidence="1">
    <location>
        <begin position="1"/>
        <end position="26"/>
    </location>
</feature>
<evidence type="ECO:0000313" key="5">
    <source>
        <dbReference type="Proteomes" id="UP000192721"/>
    </source>
</evidence>
<dbReference type="GO" id="GO:0009279">
    <property type="term" value="C:cell outer membrane"/>
    <property type="evidence" value="ECO:0007669"/>
    <property type="project" value="UniProtKB-SubCell"/>
</dbReference>
<dbReference type="RefSeq" id="WP_081555090.1">
    <property type="nucleotide sequence ID" value="NZ_MUKV01000006.1"/>
</dbReference>
<evidence type="ECO:0000313" key="4">
    <source>
        <dbReference type="EMBL" id="OQS42094.1"/>
    </source>
</evidence>
<dbReference type="InterPro" id="IPR007543">
    <property type="entry name" value="LptD_C"/>
</dbReference>
<comment type="caution">
    <text evidence="1">Lacks conserved residue(s) required for the propagation of feature annotation.</text>
</comment>
<dbReference type="AlphaFoldDB" id="A0A1W0D523"/>
<organism evidence="4 5">
    <name type="scientific">Chromobacterium haemolyticum</name>
    <dbReference type="NCBI Taxonomy" id="394935"/>
    <lineage>
        <taxon>Bacteria</taxon>
        <taxon>Pseudomonadati</taxon>
        <taxon>Pseudomonadota</taxon>
        <taxon>Betaproteobacteria</taxon>
        <taxon>Neisseriales</taxon>
        <taxon>Chromobacteriaceae</taxon>
        <taxon>Chromobacterium</taxon>
    </lineage>
</organism>
<dbReference type="Pfam" id="PF04453">
    <property type="entry name" value="LptD"/>
    <property type="match status" value="1"/>
</dbReference>
<accession>A0A1W0D523</accession>
<feature type="region of interest" description="Disordered" evidence="2">
    <location>
        <begin position="134"/>
        <end position="154"/>
    </location>
</feature>
<protein>
    <recommendedName>
        <fullName evidence="1">LPS-assembly protein LptD</fullName>
    </recommendedName>
</protein>
<gene>
    <name evidence="1" type="primary">lptD</name>
    <name evidence="4" type="ORF">B0T45_07070</name>
</gene>
<comment type="function">
    <text evidence="1">Together with LptE, is involved in the assembly of lipopolysaccharide (LPS) at the surface of the outer membrane.</text>
</comment>
<dbReference type="GO" id="GO:0043165">
    <property type="term" value="P:Gram-negative-bacterium-type cell outer membrane assembly"/>
    <property type="evidence" value="ECO:0007669"/>
    <property type="project" value="UniProtKB-UniRule"/>
</dbReference>
<evidence type="ECO:0000259" key="3">
    <source>
        <dbReference type="Pfam" id="PF04453"/>
    </source>
</evidence>
<dbReference type="HAMAP" id="MF_01411">
    <property type="entry name" value="LPS_assembly_LptD"/>
    <property type="match status" value="1"/>
</dbReference>